<evidence type="ECO:0000313" key="5">
    <source>
        <dbReference type="EMBL" id="CUO10398.1"/>
    </source>
</evidence>
<dbReference type="AlphaFoldDB" id="A0A174CF88"/>
<dbReference type="InterPro" id="IPR000485">
    <property type="entry name" value="AsnC-type_HTH_dom"/>
</dbReference>
<dbReference type="Gene3D" id="3.30.70.920">
    <property type="match status" value="1"/>
</dbReference>
<dbReference type="Proteomes" id="UP000095706">
    <property type="component" value="Unassembled WGS sequence"/>
</dbReference>
<dbReference type="InterPro" id="IPR019887">
    <property type="entry name" value="Tscrpt_reg_AsnC/Lrp_C"/>
</dbReference>
<dbReference type="SUPFAM" id="SSF54909">
    <property type="entry name" value="Dimeric alpha+beta barrel"/>
    <property type="match status" value="1"/>
</dbReference>
<evidence type="ECO:0000313" key="9">
    <source>
        <dbReference type="Proteomes" id="UP000095709"/>
    </source>
</evidence>
<dbReference type="PROSITE" id="PS50956">
    <property type="entry name" value="HTH_ASNC_2"/>
    <property type="match status" value="1"/>
</dbReference>
<proteinExistence type="predicted"/>
<dbReference type="GO" id="GO:0043565">
    <property type="term" value="F:sequence-specific DNA binding"/>
    <property type="evidence" value="ECO:0007669"/>
    <property type="project" value="InterPro"/>
</dbReference>
<evidence type="ECO:0000313" key="6">
    <source>
        <dbReference type="EMBL" id="CUP71259.1"/>
    </source>
</evidence>
<dbReference type="PANTHER" id="PTHR30154:SF53">
    <property type="entry name" value="HTH-TYPE TRANSCRIPTIONAL REGULATOR LRPC"/>
    <property type="match status" value="1"/>
</dbReference>
<evidence type="ECO:0000256" key="3">
    <source>
        <dbReference type="ARBA" id="ARBA00023163"/>
    </source>
</evidence>
<evidence type="ECO:0000259" key="4">
    <source>
        <dbReference type="PROSITE" id="PS50956"/>
    </source>
</evidence>
<dbReference type="PRINTS" id="PR00033">
    <property type="entry name" value="HTHASNC"/>
</dbReference>
<accession>A0A174CF88</accession>
<dbReference type="RefSeq" id="WP_022463079.1">
    <property type="nucleotide sequence ID" value="NZ_CAXSRP010000003.1"/>
</dbReference>
<dbReference type="CDD" id="cd00090">
    <property type="entry name" value="HTH_ARSR"/>
    <property type="match status" value="1"/>
</dbReference>
<dbReference type="STRING" id="1150298.ERS852406_01289"/>
<dbReference type="EMBL" id="CZAL01000015">
    <property type="protein sequence ID" value="CUP71259.1"/>
    <property type="molecule type" value="Genomic_DNA"/>
</dbReference>
<dbReference type="InterPro" id="IPR011008">
    <property type="entry name" value="Dimeric_a/b-barrel"/>
</dbReference>
<protein>
    <submittedName>
        <fullName evidence="5">Leucine-responsive regulatory protein</fullName>
    </submittedName>
    <submittedName>
        <fullName evidence="7">Lrp/AsnC family transcriptional regulator</fullName>
    </submittedName>
</protein>
<dbReference type="Proteomes" id="UP000095709">
    <property type="component" value="Unassembled WGS sequence"/>
</dbReference>
<evidence type="ECO:0000313" key="8">
    <source>
        <dbReference type="Proteomes" id="UP000095706"/>
    </source>
</evidence>
<feature type="domain" description="HTH asnC-type" evidence="4">
    <location>
        <begin position="15"/>
        <end position="76"/>
    </location>
</feature>
<dbReference type="Pfam" id="PF13412">
    <property type="entry name" value="HTH_24"/>
    <property type="match status" value="1"/>
</dbReference>
<dbReference type="GeneID" id="79857032"/>
<dbReference type="Gene3D" id="1.10.10.10">
    <property type="entry name" value="Winged helix-like DNA-binding domain superfamily/Winged helix DNA-binding domain"/>
    <property type="match status" value="1"/>
</dbReference>
<sequence>MKHEKSKNDAMRHELDHIDAKILNLLRENARMPLKEIAEHVFLSSPAVSARIERLEKEGYITGYQVKLNPALLGYPIKAFINLEVEPVQKKEFYPYIEKVHNVVECNCVTGDYSMLIEGLFVSTIELDQFIGELQHFGRTRTQIVFSTSVEHRQVTAHEAEE</sequence>
<dbReference type="InterPro" id="IPR019888">
    <property type="entry name" value="Tscrpt_reg_AsnC-like"/>
</dbReference>
<dbReference type="Pfam" id="PF01037">
    <property type="entry name" value="AsnC_trans_reg"/>
    <property type="match status" value="1"/>
</dbReference>
<dbReference type="EMBL" id="CYYV01000005">
    <property type="protein sequence ID" value="CUO10398.1"/>
    <property type="molecule type" value="Genomic_DNA"/>
</dbReference>
<reference evidence="7" key="2">
    <citation type="submission" date="2022-01" db="EMBL/GenBank/DDBJ databases">
        <title>Collection of gut derived symbiotic bacterial strains cultured from healthy donors.</title>
        <authorList>
            <person name="Lin H."/>
            <person name="Kohout C."/>
            <person name="Waligurski E."/>
            <person name="Pamer E.G."/>
        </authorList>
    </citation>
    <scope>NUCLEOTIDE SEQUENCE</scope>
    <source>
        <strain evidence="7">DFI.5.49</strain>
    </source>
</reference>
<dbReference type="SUPFAM" id="SSF46785">
    <property type="entry name" value="Winged helix' DNA-binding domain"/>
    <property type="match status" value="1"/>
</dbReference>
<evidence type="ECO:0000256" key="1">
    <source>
        <dbReference type="ARBA" id="ARBA00023015"/>
    </source>
</evidence>
<keyword evidence="2" id="KW-0238">DNA-binding</keyword>
<organism evidence="5 8">
    <name type="scientific">Fusicatenibacter saccharivorans</name>
    <dbReference type="NCBI Taxonomy" id="1150298"/>
    <lineage>
        <taxon>Bacteria</taxon>
        <taxon>Bacillati</taxon>
        <taxon>Bacillota</taxon>
        <taxon>Clostridia</taxon>
        <taxon>Lachnospirales</taxon>
        <taxon>Lachnospiraceae</taxon>
        <taxon>Fusicatenibacter</taxon>
    </lineage>
</organism>
<evidence type="ECO:0000313" key="7">
    <source>
        <dbReference type="EMBL" id="MCG4766727.1"/>
    </source>
</evidence>
<evidence type="ECO:0000256" key="2">
    <source>
        <dbReference type="ARBA" id="ARBA00023125"/>
    </source>
</evidence>
<dbReference type="Proteomes" id="UP001199915">
    <property type="component" value="Unassembled WGS sequence"/>
</dbReference>
<dbReference type="InterPro" id="IPR036388">
    <property type="entry name" value="WH-like_DNA-bd_sf"/>
</dbReference>
<dbReference type="SMART" id="SM00344">
    <property type="entry name" value="HTH_ASNC"/>
    <property type="match status" value="1"/>
</dbReference>
<dbReference type="InterPro" id="IPR011991">
    <property type="entry name" value="ArsR-like_HTH"/>
</dbReference>
<reference evidence="8 9" key="1">
    <citation type="submission" date="2015-09" db="EMBL/GenBank/DDBJ databases">
        <authorList>
            <consortium name="Pathogen Informatics"/>
        </authorList>
    </citation>
    <scope>NUCLEOTIDE SEQUENCE [LARGE SCALE GENOMIC DNA]</scope>
    <source>
        <strain evidence="5 8">2789STDY5608849</strain>
        <strain evidence="6 9">2789STDY5834885</strain>
    </source>
</reference>
<dbReference type="EMBL" id="JAKNFS010000023">
    <property type="protein sequence ID" value="MCG4766727.1"/>
    <property type="molecule type" value="Genomic_DNA"/>
</dbReference>
<dbReference type="GO" id="GO:0043200">
    <property type="term" value="P:response to amino acid"/>
    <property type="evidence" value="ECO:0007669"/>
    <property type="project" value="TreeGrafter"/>
</dbReference>
<gene>
    <name evidence="5" type="primary">lrp_2</name>
    <name evidence="5" type="ORF">ERS852406_01289</name>
    <name evidence="6" type="ORF">ERS852498_02622</name>
    <name evidence="7" type="ORF">L0N21_14615</name>
</gene>
<dbReference type="GO" id="GO:0005829">
    <property type="term" value="C:cytosol"/>
    <property type="evidence" value="ECO:0007669"/>
    <property type="project" value="TreeGrafter"/>
</dbReference>
<keyword evidence="1" id="KW-0805">Transcription regulation</keyword>
<dbReference type="InterPro" id="IPR036390">
    <property type="entry name" value="WH_DNA-bd_sf"/>
</dbReference>
<name>A0A174CF88_9FIRM</name>
<keyword evidence="3" id="KW-0804">Transcription</keyword>
<dbReference type="PANTHER" id="PTHR30154">
    <property type="entry name" value="LEUCINE-RESPONSIVE REGULATORY PROTEIN"/>
    <property type="match status" value="1"/>
</dbReference>